<keyword evidence="2" id="KW-1185">Reference proteome</keyword>
<dbReference type="AlphaFoldDB" id="A0A7K1U9G2"/>
<dbReference type="RefSeq" id="WP_157308377.1">
    <property type="nucleotide sequence ID" value="NZ_WRXN01000011.1"/>
</dbReference>
<comment type="caution">
    <text evidence="1">The sequence shown here is derived from an EMBL/GenBank/DDBJ whole genome shotgun (WGS) entry which is preliminary data.</text>
</comment>
<evidence type="ECO:0000313" key="2">
    <source>
        <dbReference type="Proteomes" id="UP000461730"/>
    </source>
</evidence>
<sequence length="216" mass="24397">MQKVILTLLSYCLIMGGLKAQRLVSDARIVYKIETPAQQGGDPAFEGGSLTQYMKGHLSRVDIDFKVVHYSYLINSKTETVVTLIDNNGDKYLIRANKEEYAKDLKEYATVQFKDGTATKQIAGYNCKQSIGKTADGKTFEVYYTPDLVPENRQYNRRFVNLKGIPLQFEIINKNGTKMQMVATKVDLYPIPGSYFDVPKSGYKEISKEELTKMGS</sequence>
<dbReference type="EMBL" id="WRXN01000011">
    <property type="protein sequence ID" value="MVT10938.1"/>
    <property type="molecule type" value="Genomic_DNA"/>
</dbReference>
<accession>A0A7K1U9G2</accession>
<proteinExistence type="predicted"/>
<gene>
    <name evidence="1" type="ORF">GO493_21910</name>
</gene>
<organism evidence="1 2">
    <name type="scientific">Chitinophaga tropicalis</name>
    <dbReference type="NCBI Taxonomy" id="2683588"/>
    <lineage>
        <taxon>Bacteria</taxon>
        <taxon>Pseudomonadati</taxon>
        <taxon>Bacteroidota</taxon>
        <taxon>Chitinophagia</taxon>
        <taxon>Chitinophagales</taxon>
        <taxon>Chitinophagaceae</taxon>
        <taxon>Chitinophaga</taxon>
    </lineage>
</organism>
<evidence type="ECO:0000313" key="1">
    <source>
        <dbReference type="EMBL" id="MVT10938.1"/>
    </source>
</evidence>
<protein>
    <recommendedName>
        <fullName evidence="3">GLPGLI family protein</fullName>
    </recommendedName>
</protein>
<dbReference type="Proteomes" id="UP000461730">
    <property type="component" value="Unassembled WGS sequence"/>
</dbReference>
<name>A0A7K1U9G2_9BACT</name>
<reference evidence="1 2" key="1">
    <citation type="submission" date="2019-12" db="EMBL/GenBank/DDBJ databases">
        <title>Chitinophaga sp. strain ysch24 (GDMCC 1.1355), whole genome shotgun sequence.</title>
        <authorList>
            <person name="Zhang X."/>
        </authorList>
    </citation>
    <scope>NUCLEOTIDE SEQUENCE [LARGE SCALE GENOMIC DNA]</scope>
    <source>
        <strain evidence="2">ysch24</strain>
    </source>
</reference>
<evidence type="ECO:0008006" key="3">
    <source>
        <dbReference type="Google" id="ProtNLM"/>
    </source>
</evidence>